<protein>
    <submittedName>
        <fullName evidence="1">Uncharacterized protein</fullName>
    </submittedName>
</protein>
<accession>A0A433VP20</accession>
<sequence>MSSIFSVHELSIVLLVRNQNPALLNLDFLKCSGIVPQDWELASSPILTQQGSQIIFQNGLRLVADTNRTIFLESTIGKSFSNITVAQVAKHYVQRLPYAQYDALGINPEGFATFPNNPELAQNYISKSLLSPGAWLEFGNTPPRTDLNIVYTLEQGTLSLKVAQRSIQKENEEAITPIVTYTGNFEYIFQQVPPTDKLDVLCNRLDQWQSNIETFTTLIEQRFLNAMNSPLLSQSIDPLTGQPIKNATAELTHIANMNSQVPFVTPQYALG</sequence>
<organism evidence="1 2">
    <name type="scientific">Dulcicalothrix desertica PCC 7102</name>
    <dbReference type="NCBI Taxonomy" id="232991"/>
    <lineage>
        <taxon>Bacteria</taxon>
        <taxon>Bacillati</taxon>
        <taxon>Cyanobacteriota</taxon>
        <taxon>Cyanophyceae</taxon>
        <taxon>Nostocales</taxon>
        <taxon>Calotrichaceae</taxon>
        <taxon>Dulcicalothrix</taxon>
    </lineage>
</organism>
<gene>
    <name evidence="1" type="ORF">DSM106972_020320</name>
</gene>
<reference evidence="1" key="1">
    <citation type="submission" date="2018-12" db="EMBL/GenBank/DDBJ databases">
        <authorList>
            <person name="Will S."/>
            <person name="Neumann-Schaal M."/>
            <person name="Henke P."/>
        </authorList>
    </citation>
    <scope>NUCLEOTIDE SEQUENCE</scope>
    <source>
        <strain evidence="1">PCC 7102</strain>
    </source>
</reference>
<keyword evidence="2" id="KW-1185">Reference proteome</keyword>
<dbReference type="EMBL" id="RSCL01000004">
    <property type="protein sequence ID" value="RUT07772.1"/>
    <property type="molecule type" value="Genomic_DNA"/>
</dbReference>
<dbReference type="OrthoDB" id="570991at2"/>
<dbReference type="Proteomes" id="UP000271624">
    <property type="component" value="Unassembled WGS sequence"/>
</dbReference>
<dbReference type="RefSeq" id="WP_127080632.1">
    <property type="nucleotide sequence ID" value="NZ_RSCL01000004.1"/>
</dbReference>
<reference evidence="1" key="2">
    <citation type="journal article" date="2019" name="Genome Biol. Evol.">
        <title>Day and night: Metabolic profiles and evolutionary relationships of six axenic non-marine cyanobacteria.</title>
        <authorList>
            <person name="Will S.E."/>
            <person name="Henke P."/>
            <person name="Boedeker C."/>
            <person name="Huang S."/>
            <person name="Brinkmann H."/>
            <person name="Rohde M."/>
            <person name="Jarek M."/>
            <person name="Friedl T."/>
            <person name="Seufert S."/>
            <person name="Schumacher M."/>
            <person name="Overmann J."/>
            <person name="Neumann-Schaal M."/>
            <person name="Petersen J."/>
        </authorList>
    </citation>
    <scope>NUCLEOTIDE SEQUENCE [LARGE SCALE GENOMIC DNA]</scope>
    <source>
        <strain evidence="1">PCC 7102</strain>
    </source>
</reference>
<evidence type="ECO:0000313" key="2">
    <source>
        <dbReference type="Proteomes" id="UP000271624"/>
    </source>
</evidence>
<evidence type="ECO:0000313" key="1">
    <source>
        <dbReference type="EMBL" id="RUT07772.1"/>
    </source>
</evidence>
<dbReference type="AlphaFoldDB" id="A0A433VP20"/>
<proteinExistence type="predicted"/>
<comment type="caution">
    <text evidence="1">The sequence shown here is derived from an EMBL/GenBank/DDBJ whole genome shotgun (WGS) entry which is preliminary data.</text>
</comment>
<name>A0A433VP20_9CYAN</name>